<keyword evidence="9" id="KW-1185">Reference proteome</keyword>
<proteinExistence type="predicted"/>
<evidence type="ECO:0000256" key="4">
    <source>
        <dbReference type="ARBA" id="ARBA00023136"/>
    </source>
</evidence>
<evidence type="ECO:0000313" key="8">
    <source>
        <dbReference type="EMBL" id="KAK2567616.1"/>
    </source>
</evidence>
<feature type="compositionally biased region" description="Basic and acidic residues" evidence="5">
    <location>
        <begin position="472"/>
        <end position="482"/>
    </location>
</feature>
<dbReference type="Gene3D" id="1.20.1250.20">
    <property type="entry name" value="MFS general substrate transporter like domains"/>
    <property type="match status" value="1"/>
</dbReference>
<feature type="transmembrane region" description="Helical" evidence="6">
    <location>
        <begin position="143"/>
        <end position="161"/>
    </location>
</feature>
<name>A0AAD9VAT5_ACRCE</name>
<comment type="caution">
    <text evidence="8">The sequence shown here is derived from an EMBL/GenBank/DDBJ whole genome shotgun (WGS) entry which is preliminary data.</text>
</comment>
<feature type="transmembrane region" description="Helical" evidence="6">
    <location>
        <begin position="98"/>
        <end position="122"/>
    </location>
</feature>
<dbReference type="InterPro" id="IPR036259">
    <property type="entry name" value="MFS_trans_sf"/>
</dbReference>
<keyword evidence="2 6" id="KW-0812">Transmembrane</keyword>
<dbReference type="Proteomes" id="UP001249851">
    <property type="component" value="Unassembled WGS sequence"/>
</dbReference>
<gene>
    <name evidence="8" type="ORF">P5673_008466</name>
</gene>
<dbReference type="InterPro" id="IPR001958">
    <property type="entry name" value="Tet-R_TetA/multi-R_MdtG-like"/>
</dbReference>
<evidence type="ECO:0000256" key="3">
    <source>
        <dbReference type="ARBA" id="ARBA00022989"/>
    </source>
</evidence>
<feature type="transmembrane region" description="Helical" evidence="6">
    <location>
        <begin position="181"/>
        <end position="205"/>
    </location>
</feature>
<reference evidence="8" key="1">
    <citation type="journal article" date="2023" name="G3 (Bethesda)">
        <title>Whole genome assembly and annotation of the endangered Caribbean coral Acropora cervicornis.</title>
        <authorList>
            <person name="Selwyn J.D."/>
            <person name="Vollmer S.V."/>
        </authorList>
    </citation>
    <scope>NUCLEOTIDE SEQUENCE</scope>
    <source>
        <strain evidence="8">K2</strain>
    </source>
</reference>
<dbReference type="SUPFAM" id="SSF103473">
    <property type="entry name" value="MFS general substrate transporter"/>
    <property type="match status" value="1"/>
</dbReference>
<dbReference type="PANTHER" id="PTHR23510">
    <property type="entry name" value="INNER MEMBRANE TRANSPORT PROTEIN YAJR"/>
    <property type="match status" value="1"/>
</dbReference>
<evidence type="ECO:0000259" key="7">
    <source>
        <dbReference type="PROSITE" id="PS50850"/>
    </source>
</evidence>
<dbReference type="AlphaFoldDB" id="A0AAD9VAT5"/>
<dbReference type="GO" id="GO:0022857">
    <property type="term" value="F:transmembrane transporter activity"/>
    <property type="evidence" value="ECO:0007669"/>
    <property type="project" value="InterPro"/>
</dbReference>
<feature type="transmembrane region" description="Helical" evidence="6">
    <location>
        <begin position="296"/>
        <end position="314"/>
    </location>
</feature>
<evidence type="ECO:0000313" key="9">
    <source>
        <dbReference type="Proteomes" id="UP001249851"/>
    </source>
</evidence>
<feature type="compositionally biased region" description="Polar residues" evidence="5">
    <location>
        <begin position="483"/>
        <end position="493"/>
    </location>
</feature>
<feature type="transmembrane region" description="Helical" evidence="6">
    <location>
        <begin position="270"/>
        <end position="289"/>
    </location>
</feature>
<feature type="transmembrane region" description="Helical" evidence="6">
    <location>
        <begin position="371"/>
        <end position="391"/>
    </location>
</feature>
<feature type="transmembrane region" description="Helical" evidence="6">
    <location>
        <begin position="326"/>
        <end position="350"/>
    </location>
</feature>
<feature type="transmembrane region" description="Helical" evidence="6">
    <location>
        <begin position="225"/>
        <end position="258"/>
    </location>
</feature>
<dbReference type="EMBL" id="JARQWQ010000014">
    <property type="protein sequence ID" value="KAK2567616.1"/>
    <property type="molecule type" value="Genomic_DNA"/>
</dbReference>
<dbReference type="InterPro" id="IPR051068">
    <property type="entry name" value="MFS_Domain-Containing_Protein"/>
</dbReference>
<reference evidence="8" key="2">
    <citation type="journal article" date="2023" name="Science">
        <title>Genomic signatures of disease resistance in endangered staghorn corals.</title>
        <authorList>
            <person name="Vollmer S.V."/>
            <person name="Selwyn J.D."/>
            <person name="Despard B.A."/>
            <person name="Roesel C.L."/>
        </authorList>
    </citation>
    <scope>NUCLEOTIDE SEQUENCE</scope>
    <source>
        <strain evidence="8">K2</strain>
    </source>
</reference>
<dbReference type="InterPro" id="IPR011701">
    <property type="entry name" value="MFS"/>
</dbReference>
<feature type="transmembrane region" description="Helical" evidence="6">
    <location>
        <begin position="73"/>
        <end position="92"/>
    </location>
</feature>
<evidence type="ECO:0000256" key="1">
    <source>
        <dbReference type="ARBA" id="ARBA00004141"/>
    </source>
</evidence>
<dbReference type="PANTHER" id="PTHR23510:SF16">
    <property type="entry name" value="MAJOR FACILITATOR SUPERFAMILY (MFS) PROFILE DOMAIN-CONTAINING PROTEIN"/>
    <property type="match status" value="1"/>
</dbReference>
<keyword evidence="3 6" id="KW-1133">Transmembrane helix</keyword>
<feature type="domain" description="Major facilitator superfamily (MFS) profile" evidence="7">
    <location>
        <begin position="8"/>
        <end position="437"/>
    </location>
</feature>
<dbReference type="GO" id="GO:0016020">
    <property type="term" value="C:membrane"/>
    <property type="evidence" value="ECO:0007669"/>
    <property type="project" value="UniProtKB-SubCell"/>
</dbReference>
<organism evidence="8 9">
    <name type="scientific">Acropora cervicornis</name>
    <name type="common">Staghorn coral</name>
    <dbReference type="NCBI Taxonomy" id="6130"/>
    <lineage>
        <taxon>Eukaryota</taxon>
        <taxon>Metazoa</taxon>
        <taxon>Cnidaria</taxon>
        <taxon>Anthozoa</taxon>
        <taxon>Hexacorallia</taxon>
        <taxon>Scleractinia</taxon>
        <taxon>Astrocoeniina</taxon>
        <taxon>Acroporidae</taxon>
        <taxon>Acropora</taxon>
    </lineage>
</organism>
<dbReference type="InterPro" id="IPR020846">
    <property type="entry name" value="MFS_dom"/>
</dbReference>
<feature type="region of interest" description="Disordered" evidence="5">
    <location>
        <begin position="471"/>
        <end position="513"/>
    </location>
</feature>
<dbReference type="Pfam" id="PF07690">
    <property type="entry name" value="MFS_1"/>
    <property type="match status" value="1"/>
</dbReference>
<protein>
    <submittedName>
        <fullName evidence="8">Major facilitator superfamily domain-containing protein 8</fullName>
    </submittedName>
</protein>
<evidence type="ECO:0000256" key="6">
    <source>
        <dbReference type="SAM" id="Phobius"/>
    </source>
</evidence>
<evidence type="ECO:0000256" key="5">
    <source>
        <dbReference type="SAM" id="MobiDB-lite"/>
    </source>
</evidence>
<feature type="transmembrane region" description="Helical" evidence="6">
    <location>
        <begin position="44"/>
        <end position="66"/>
    </location>
</feature>
<dbReference type="PROSITE" id="PS50850">
    <property type="entry name" value="MFS"/>
    <property type="match status" value="1"/>
</dbReference>
<evidence type="ECO:0000256" key="2">
    <source>
        <dbReference type="ARBA" id="ARBA00022692"/>
    </source>
</evidence>
<accession>A0AAD9VAT5</accession>
<comment type="subcellular location">
    <subcellularLocation>
        <location evidence="1">Membrane</location>
        <topology evidence="1">Multi-pass membrane protein</topology>
    </subcellularLocation>
</comment>
<keyword evidence="4 6" id="KW-0472">Membrane</keyword>
<sequence length="513" mass="56076">MSTRTLLSTIAVHYFGFTMAVDYSIVLVSTQDLWFSLGGSETNYGFMFGVYAFTQALVSPLVGYISDWRGLKFAVMLSLVINVTGNVLYGLSVFSNSLYVMFFGRLVAGIGAGSVTLALVYLTNTTPEQTRGKSIASFKLAQAVGLLGGPIVGMFLFPLVGNSKDTASIHNGTTSTKLFNLYTAPAWVAVANVVLFMLPLTKFFFKNPLAPHMAMKFAIKEAKSLISHTAFFMVSMFLGTACFWGITSNLFILAFAQYGLVAKQKDLWKVYVSGGIAFILAGVLIRAGIHRKLSPALCSIIGVILNVWGFVLLIDYGIKEERLQNLLYFGGVALATSGAAWFFTGMGVYYSQKITEFSNQARNRRGVFLGFFNLADALGRFAGPALIPLFLHFSNPGDPDCQPAKFEGSDKCEVTNVNSVLAVLCGIFSFNLLVFIYYHVAHGKRHTHGFLLSETDNPRRIALMEDVYNLPNEERGQPDHTQMDSSPPSQPQRTSLHGSSSYTSSHDGSLQAI</sequence>
<dbReference type="PRINTS" id="PR01035">
    <property type="entry name" value="TCRTETA"/>
</dbReference>
<feature type="transmembrane region" description="Helical" evidence="6">
    <location>
        <begin position="420"/>
        <end position="440"/>
    </location>
</feature>
<feature type="compositionally biased region" description="Low complexity" evidence="5">
    <location>
        <begin position="494"/>
        <end position="513"/>
    </location>
</feature>